<feature type="compositionally biased region" description="Basic and acidic residues" evidence="2">
    <location>
        <begin position="48"/>
        <end position="57"/>
    </location>
</feature>
<dbReference type="PROSITE" id="PS50158">
    <property type="entry name" value="ZF_CCHC"/>
    <property type="match status" value="1"/>
</dbReference>
<dbReference type="EMBL" id="LBMM01009811">
    <property type="protein sequence ID" value="KMQ87868.1"/>
    <property type="molecule type" value="Genomic_DNA"/>
</dbReference>
<dbReference type="InterPro" id="IPR001878">
    <property type="entry name" value="Znf_CCHC"/>
</dbReference>
<dbReference type="Gene3D" id="4.10.60.10">
    <property type="entry name" value="Zinc finger, CCHC-type"/>
    <property type="match status" value="1"/>
</dbReference>
<sequence>MDTPSESSTSRVVRESKPPSSSIPLDKDRSVEGKTKEINNQIRNLVRQRAELKRQTIEDSGTGSDKQRANSKPLPQRIPSQRTPKTKPRVVGNVQLVPPKSADKDKRQGDVDRNAPRESIVKEWTEVRRKRSDDKSKRDQRGQERDPARNSAGVTKGNTPRNRNPKNVARKPPKTSAVMITGHKEEFSYAEALKKARESISLKDLEIERTKVRRATNVGMLIEVIGPDSAREAIALKDKLSEVLKDEAQITRPVVRGEIRLIGLDASTSATEVKDVVINYGGCLEMDVKVGIIRPMANGLFTAWVQCPLSATMKIADKGRVNIGWTSARVDLLGARPTQCFRCWQFGHLRHTCQSKEDFGGLCFRCGGSGHAARQCDAPQNCKLCTMAGKASNHRLGSNFCPAVRTPVGREEIVAVAGPSSVVSAQETEPMDHQ</sequence>
<feature type="region of interest" description="Disordered" evidence="2">
    <location>
        <begin position="1"/>
        <end position="176"/>
    </location>
</feature>
<organism evidence="4 5">
    <name type="scientific">Lasius niger</name>
    <name type="common">Black garden ant</name>
    <dbReference type="NCBI Taxonomy" id="67767"/>
    <lineage>
        <taxon>Eukaryota</taxon>
        <taxon>Metazoa</taxon>
        <taxon>Ecdysozoa</taxon>
        <taxon>Arthropoda</taxon>
        <taxon>Hexapoda</taxon>
        <taxon>Insecta</taxon>
        <taxon>Pterygota</taxon>
        <taxon>Neoptera</taxon>
        <taxon>Endopterygota</taxon>
        <taxon>Hymenoptera</taxon>
        <taxon>Apocrita</taxon>
        <taxon>Aculeata</taxon>
        <taxon>Formicoidea</taxon>
        <taxon>Formicidae</taxon>
        <taxon>Formicinae</taxon>
        <taxon>Lasius</taxon>
        <taxon>Lasius</taxon>
    </lineage>
</organism>
<dbReference type="AlphaFoldDB" id="A0A0J7KBX6"/>
<dbReference type="InterPro" id="IPR036875">
    <property type="entry name" value="Znf_CCHC_sf"/>
</dbReference>
<evidence type="ECO:0000313" key="5">
    <source>
        <dbReference type="Proteomes" id="UP000036403"/>
    </source>
</evidence>
<evidence type="ECO:0000313" key="4">
    <source>
        <dbReference type="EMBL" id="KMQ87868.1"/>
    </source>
</evidence>
<evidence type="ECO:0000256" key="2">
    <source>
        <dbReference type="SAM" id="MobiDB-lite"/>
    </source>
</evidence>
<feature type="domain" description="CCHC-type" evidence="3">
    <location>
        <begin position="363"/>
        <end position="376"/>
    </location>
</feature>
<feature type="compositionally biased region" description="Polar residues" evidence="2">
    <location>
        <begin position="152"/>
        <end position="162"/>
    </location>
</feature>
<accession>A0A0J7KBX6</accession>
<dbReference type="PaxDb" id="67767-A0A0J7KBX6"/>
<name>A0A0J7KBX6_LASNI</name>
<keyword evidence="1" id="KW-0479">Metal-binding</keyword>
<keyword evidence="1" id="KW-0862">Zinc</keyword>
<comment type="caution">
    <text evidence="4">The sequence shown here is derived from an EMBL/GenBank/DDBJ whole genome shotgun (WGS) entry which is preliminary data.</text>
</comment>
<dbReference type="GO" id="GO:0008270">
    <property type="term" value="F:zinc ion binding"/>
    <property type="evidence" value="ECO:0007669"/>
    <property type="project" value="UniProtKB-KW"/>
</dbReference>
<protein>
    <submittedName>
        <fullName evidence="4">Gag-pol polyprotein</fullName>
    </submittedName>
</protein>
<feature type="compositionally biased region" description="Basic and acidic residues" evidence="2">
    <location>
        <begin position="101"/>
        <end position="148"/>
    </location>
</feature>
<dbReference type="OrthoDB" id="7554612at2759"/>
<dbReference type="SMART" id="SM00343">
    <property type="entry name" value="ZnF_C2HC"/>
    <property type="match status" value="2"/>
</dbReference>
<evidence type="ECO:0000256" key="1">
    <source>
        <dbReference type="PROSITE-ProRule" id="PRU00047"/>
    </source>
</evidence>
<dbReference type="Proteomes" id="UP000036403">
    <property type="component" value="Unassembled WGS sequence"/>
</dbReference>
<feature type="compositionally biased region" description="Basic and acidic residues" evidence="2">
    <location>
        <begin position="25"/>
        <end position="37"/>
    </location>
</feature>
<feature type="compositionally biased region" description="Low complexity" evidence="2">
    <location>
        <begin position="1"/>
        <end position="11"/>
    </location>
</feature>
<reference evidence="4 5" key="1">
    <citation type="submission" date="2015-04" db="EMBL/GenBank/DDBJ databases">
        <title>Lasius niger genome sequencing.</title>
        <authorList>
            <person name="Konorov E.A."/>
            <person name="Nikitin M.A."/>
            <person name="Kirill M.V."/>
            <person name="Chang P."/>
        </authorList>
    </citation>
    <scope>NUCLEOTIDE SEQUENCE [LARGE SCALE GENOMIC DNA]</scope>
    <source>
        <tissue evidence="4">Whole</tissue>
    </source>
</reference>
<proteinExistence type="predicted"/>
<keyword evidence="5" id="KW-1185">Reference proteome</keyword>
<evidence type="ECO:0000259" key="3">
    <source>
        <dbReference type="PROSITE" id="PS50158"/>
    </source>
</evidence>
<dbReference type="SUPFAM" id="SSF57756">
    <property type="entry name" value="Retrovirus zinc finger-like domains"/>
    <property type="match status" value="1"/>
</dbReference>
<keyword evidence="1" id="KW-0863">Zinc-finger</keyword>
<gene>
    <name evidence="4" type="ORF">RF55_12740</name>
</gene>
<dbReference type="GO" id="GO:0003676">
    <property type="term" value="F:nucleic acid binding"/>
    <property type="evidence" value="ECO:0007669"/>
    <property type="project" value="InterPro"/>
</dbReference>